<gene>
    <name evidence="2" type="ORF">DP923_13635</name>
</gene>
<dbReference type="RefSeq" id="WP_112306420.1">
    <property type="nucleotide sequence ID" value="NZ_QMDV01000004.1"/>
</dbReference>
<feature type="transmembrane region" description="Helical" evidence="1">
    <location>
        <begin position="110"/>
        <end position="128"/>
    </location>
</feature>
<protein>
    <submittedName>
        <fullName evidence="2">DUF2975 domain-containing protein</fullName>
    </submittedName>
</protein>
<keyword evidence="1" id="KW-0812">Transmembrane</keyword>
<feature type="transmembrane region" description="Helical" evidence="1">
    <location>
        <begin position="148"/>
        <end position="165"/>
    </location>
</feature>
<organism evidence="2 3">
    <name type="scientific">Pontibacter arcticus</name>
    <dbReference type="NCBI Taxonomy" id="2080288"/>
    <lineage>
        <taxon>Bacteria</taxon>
        <taxon>Pseudomonadati</taxon>
        <taxon>Bacteroidota</taxon>
        <taxon>Cytophagia</taxon>
        <taxon>Cytophagales</taxon>
        <taxon>Hymenobacteraceae</taxon>
        <taxon>Pontibacter</taxon>
    </lineage>
</organism>
<evidence type="ECO:0000313" key="3">
    <source>
        <dbReference type="Proteomes" id="UP000251692"/>
    </source>
</evidence>
<dbReference type="AlphaFoldDB" id="A0A364RBT7"/>
<feature type="transmembrane region" description="Helical" evidence="1">
    <location>
        <begin position="65"/>
        <end position="90"/>
    </location>
</feature>
<name>A0A364RBT7_9BACT</name>
<dbReference type="EMBL" id="QMDV01000004">
    <property type="protein sequence ID" value="RAU81739.1"/>
    <property type="molecule type" value="Genomic_DNA"/>
</dbReference>
<proteinExistence type="predicted"/>
<reference evidence="2 3" key="1">
    <citation type="submission" date="2018-06" db="EMBL/GenBank/DDBJ databases">
        <authorList>
            <person name="Liu Z.-W."/>
        </authorList>
    </citation>
    <scope>NUCLEOTIDE SEQUENCE [LARGE SCALE GENOMIC DNA]</scope>
    <source>
        <strain evidence="2 3">2b14</strain>
    </source>
</reference>
<keyword evidence="1" id="KW-0472">Membrane</keyword>
<reference evidence="2 3" key="2">
    <citation type="submission" date="2018-07" db="EMBL/GenBank/DDBJ databases">
        <title>Pontibacter sp. 2b14 genomic sequence and assembly.</title>
        <authorList>
            <person name="Du Z.-J."/>
        </authorList>
    </citation>
    <scope>NUCLEOTIDE SEQUENCE [LARGE SCALE GENOMIC DNA]</scope>
    <source>
        <strain evidence="2 3">2b14</strain>
    </source>
</reference>
<dbReference type="Proteomes" id="UP000251692">
    <property type="component" value="Unassembled WGS sequence"/>
</dbReference>
<sequence length="179" mass="20005">MKTNTHFIFTTVNVLFWIVFIGLCIKTGALLFSFFVSLFINPAGSQNLYSGLNLSGLHHFSRHNYISIMSLLIALSALKAYMAFLVIQIFQKIDLSQPFNVMVSKLINNISEVALGAGILAIIAEGYAKWLYKKSPDIGNLHQYFDNGSEFLFLAGIIFVIAQIFKKGVEIQSENELTV</sequence>
<evidence type="ECO:0000313" key="2">
    <source>
        <dbReference type="EMBL" id="RAU81739.1"/>
    </source>
</evidence>
<dbReference type="InterPro" id="IPR021354">
    <property type="entry name" value="DUF2975"/>
</dbReference>
<comment type="caution">
    <text evidence="2">The sequence shown here is derived from an EMBL/GenBank/DDBJ whole genome shotgun (WGS) entry which is preliminary data.</text>
</comment>
<keyword evidence="1" id="KW-1133">Transmembrane helix</keyword>
<feature type="transmembrane region" description="Helical" evidence="1">
    <location>
        <begin position="12"/>
        <end position="40"/>
    </location>
</feature>
<evidence type="ECO:0000256" key="1">
    <source>
        <dbReference type="SAM" id="Phobius"/>
    </source>
</evidence>
<accession>A0A364RBT7</accession>
<dbReference type="Pfam" id="PF11188">
    <property type="entry name" value="DUF2975"/>
    <property type="match status" value="1"/>
</dbReference>
<keyword evidence="3" id="KW-1185">Reference proteome</keyword>
<dbReference type="OrthoDB" id="672524at2"/>